<reference evidence="2" key="1">
    <citation type="submission" date="2022-06" db="EMBL/GenBank/DDBJ databases">
        <title>Solitalea sp. MAHUQ-68 isolated from rhizospheric soil.</title>
        <authorList>
            <person name="Huq M.A."/>
        </authorList>
    </citation>
    <scope>NUCLEOTIDE SEQUENCE</scope>
    <source>
        <strain evidence="2">MAHUQ-68</strain>
    </source>
</reference>
<gene>
    <name evidence="2" type="ORF">NF867_15215</name>
</gene>
<keyword evidence="3" id="KW-1185">Reference proteome</keyword>
<accession>A0A9X2F3Q3</accession>
<feature type="transmembrane region" description="Helical" evidence="1">
    <location>
        <begin position="110"/>
        <end position="131"/>
    </location>
</feature>
<keyword evidence="1" id="KW-0812">Transmembrane</keyword>
<dbReference type="Proteomes" id="UP001155182">
    <property type="component" value="Unassembled WGS sequence"/>
</dbReference>
<dbReference type="EMBL" id="JAMWYS010000053">
    <property type="protein sequence ID" value="MCO4294209.1"/>
    <property type="molecule type" value="Genomic_DNA"/>
</dbReference>
<dbReference type="RefSeq" id="WP_252589239.1">
    <property type="nucleotide sequence ID" value="NZ_JAMWYS010000053.1"/>
</dbReference>
<proteinExistence type="predicted"/>
<evidence type="ECO:0000313" key="3">
    <source>
        <dbReference type="Proteomes" id="UP001155182"/>
    </source>
</evidence>
<organism evidence="2 3">
    <name type="scientific">Solitalea agri</name>
    <dbReference type="NCBI Taxonomy" id="2953739"/>
    <lineage>
        <taxon>Bacteria</taxon>
        <taxon>Pseudomonadati</taxon>
        <taxon>Bacteroidota</taxon>
        <taxon>Sphingobacteriia</taxon>
        <taxon>Sphingobacteriales</taxon>
        <taxon>Sphingobacteriaceae</taxon>
        <taxon>Solitalea</taxon>
    </lineage>
</organism>
<feature type="transmembrane region" description="Helical" evidence="1">
    <location>
        <begin position="78"/>
        <end position="98"/>
    </location>
</feature>
<feature type="transmembrane region" description="Helical" evidence="1">
    <location>
        <begin position="45"/>
        <end position="66"/>
    </location>
</feature>
<feature type="transmembrane region" description="Helical" evidence="1">
    <location>
        <begin position="197"/>
        <end position="216"/>
    </location>
</feature>
<evidence type="ECO:0000313" key="2">
    <source>
        <dbReference type="EMBL" id="MCO4294209.1"/>
    </source>
</evidence>
<evidence type="ECO:0000256" key="1">
    <source>
        <dbReference type="SAM" id="Phobius"/>
    </source>
</evidence>
<protein>
    <submittedName>
        <fullName evidence="2">Uncharacterized protein</fullName>
    </submittedName>
</protein>
<keyword evidence="1" id="KW-0472">Membrane</keyword>
<dbReference type="AlphaFoldDB" id="A0A9X2F3Q3"/>
<sequence>MTSTSSKINFDKFGYYILGLIPIVLLGFWKSYFSELIAGTSRHASIFHFHGMMMSLWIAMLLVQPLLIRKKQFAAHRIIGKVSFVVMPLLLLSILQIMHYEGNLFPENELTFIGTMNGVITMSTFYLIAIWNKSSINIHARAMVCTGITMIQPASDRIMFNIFNMQAPTVFYVSWVMIYLLLIALMIIERKQKVGRWVFPLYLGMHIIFVSSMAVITKIPVIDPAFGKWFLTLPLTTAPTVIVKDLPIPESEIDRYPGKWGDNGESEIYKRGHQLWERWIENGKADSTRLLYQGKSEFIPDRNKPFKSLYFLVKDGKTDAFSVYYGGIGNSGQTKRMK</sequence>
<comment type="caution">
    <text evidence="2">The sequence shown here is derived from an EMBL/GenBank/DDBJ whole genome shotgun (WGS) entry which is preliminary data.</text>
</comment>
<feature type="transmembrane region" description="Helical" evidence="1">
    <location>
        <begin position="169"/>
        <end position="188"/>
    </location>
</feature>
<feature type="transmembrane region" description="Helical" evidence="1">
    <location>
        <begin position="13"/>
        <end position="33"/>
    </location>
</feature>
<name>A0A9X2F3Q3_9SPHI</name>
<keyword evidence="1" id="KW-1133">Transmembrane helix</keyword>